<dbReference type="EMBL" id="JAPOHD010000012">
    <property type="protein sequence ID" value="MCY1719937.1"/>
    <property type="molecule type" value="Genomic_DNA"/>
</dbReference>
<dbReference type="RefSeq" id="WP_343332270.1">
    <property type="nucleotide sequence ID" value="NZ_JAPOHD010000012.1"/>
</dbReference>
<evidence type="ECO:0000256" key="5">
    <source>
        <dbReference type="PROSITE-ProRule" id="PRU01240"/>
    </source>
</evidence>
<feature type="active site" description="Charge relay system" evidence="5">
    <location>
        <position position="271"/>
    </location>
</feature>
<keyword evidence="3 5" id="KW-0378">Hydrolase</keyword>
<dbReference type="Pfam" id="PF00082">
    <property type="entry name" value="Peptidase_S8"/>
    <property type="match status" value="1"/>
</dbReference>
<name>A0A9X3J5I5_9BACT</name>
<evidence type="ECO:0000256" key="3">
    <source>
        <dbReference type="ARBA" id="ARBA00022801"/>
    </source>
</evidence>
<dbReference type="InterPro" id="IPR003961">
    <property type="entry name" value="FN3_dom"/>
</dbReference>
<dbReference type="PROSITE" id="PS51892">
    <property type="entry name" value="SUBTILASE"/>
    <property type="match status" value="1"/>
</dbReference>
<dbReference type="Gene3D" id="3.40.50.200">
    <property type="entry name" value="Peptidase S8/S53 domain"/>
    <property type="match status" value="1"/>
</dbReference>
<dbReference type="InterPro" id="IPR000209">
    <property type="entry name" value="Peptidase_S8/S53_dom"/>
</dbReference>
<dbReference type="InterPro" id="IPR036852">
    <property type="entry name" value="Peptidase_S8/S53_dom_sf"/>
</dbReference>
<dbReference type="Pfam" id="PF18962">
    <property type="entry name" value="Por_Secre_tail"/>
    <property type="match status" value="1"/>
</dbReference>
<dbReference type="InterPro" id="IPR015500">
    <property type="entry name" value="Peptidase_S8_subtilisin-rel"/>
</dbReference>
<proteinExistence type="inferred from homology"/>
<organism evidence="7 8">
    <name type="scientific">Draconibacterium aestuarii</name>
    <dbReference type="NCBI Taxonomy" id="2998507"/>
    <lineage>
        <taxon>Bacteria</taxon>
        <taxon>Pseudomonadati</taxon>
        <taxon>Bacteroidota</taxon>
        <taxon>Bacteroidia</taxon>
        <taxon>Marinilabiliales</taxon>
        <taxon>Prolixibacteraceae</taxon>
        <taxon>Draconibacterium</taxon>
    </lineage>
</organism>
<evidence type="ECO:0000256" key="2">
    <source>
        <dbReference type="ARBA" id="ARBA00022670"/>
    </source>
</evidence>
<dbReference type="GO" id="GO:0006508">
    <property type="term" value="P:proteolysis"/>
    <property type="evidence" value="ECO:0007669"/>
    <property type="project" value="UniProtKB-KW"/>
</dbReference>
<dbReference type="CDD" id="cd00063">
    <property type="entry name" value="FN3"/>
    <property type="match status" value="1"/>
</dbReference>
<dbReference type="InterPro" id="IPR026444">
    <property type="entry name" value="Secre_tail"/>
</dbReference>
<reference evidence="7" key="1">
    <citation type="submission" date="2022-11" db="EMBL/GenBank/DDBJ databases">
        <title>Marilongibacter aestuarii gen. nov., sp. nov., isolated from tidal flat sediment.</title>
        <authorList>
            <person name="Jiayan W."/>
        </authorList>
    </citation>
    <scope>NUCLEOTIDE SEQUENCE</scope>
    <source>
        <strain evidence="7">Z1-6</strain>
    </source>
</reference>
<dbReference type="PROSITE" id="PS00137">
    <property type="entry name" value="SUBTILASE_HIS"/>
    <property type="match status" value="1"/>
</dbReference>
<dbReference type="GO" id="GO:0004252">
    <property type="term" value="F:serine-type endopeptidase activity"/>
    <property type="evidence" value="ECO:0007669"/>
    <property type="project" value="UniProtKB-UniRule"/>
</dbReference>
<dbReference type="InterPro" id="IPR036116">
    <property type="entry name" value="FN3_sf"/>
</dbReference>
<keyword evidence="2 5" id="KW-0645">Protease</keyword>
<dbReference type="InterPro" id="IPR023828">
    <property type="entry name" value="Peptidase_S8_Ser-AS"/>
</dbReference>
<dbReference type="Gene3D" id="2.60.40.10">
    <property type="entry name" value="Immunoglobulins"/>
    <property type="match status" value="2"/>
</dbReference>
<dbReference type="PANTHER" id="PTHR43806:SF11">
    <property type="entry name" value="CEREVISIN-RELATED"/>
    <property type="match status" value="1"/>
</dbReference>
<dbReference type="Proteomes" id="UP001145087">
    <property type="component" value="Unassembled WGS sequence"/>
</dbReference>
<evidence type="ECO:0000256" key="1">
    <source>
        <dbReference type="ARBA" id="ARBA00011073"/>
    </source>
</evidence>
<feature type="domain" description="Fibronectin type-III" evidence="6">
    <location>
        <begin position="520"/>
        <end position="624"/>
    </location>
</feature>
<feature type="active site" description="Charge relay system" evidence="5">
    <location>
        <position position="453"/>
    </location>
</feature>
<feature type="active site" description="Charge relay system" evidence="5">
    <location>
        <position position="217"/>
    </location>
</feature>
<dbReference type="PROSITE" id="PS00138">
    <property type="entry name" value="SUBTILASE_SER"/>
    <property type="match status" value="1"/>
</dbReference>
<gene>
    <name evidence="7" type="ORF">OU798_06255</name>
</gene>
<dbReference type="PANTHER" id="PTHR43806">
    <property type="entry name" value="PEPTIDASE S8"/>
    <property type="match status" value="1"/>
</dbReference>
<dbReference type="PROSITE" id="PS50853">
    <property type="entry name" value="FN3"/>
    <property type="match status" value="1"/>
</dbReference>
<keyword evidence="8" id="KW-1185">Reference proteome</keyword>
<protein>
    <submittedName>
        <fullName evidence="7">S8 family serine peptidase</fullName>
    </submittedName>
</protein>
<evidence type="ECO:0000313" key="8">
    <source>
        <dbReference type="Proteomes" id="UP001145087"/>
    </source>
</evidence>
<evidence type="ECO:0000259" key="6">
    <source>
        <dbReference type="PROSITE" id="PS50853"/>
    </source>
</evidence>
<dbReference type="SUPFAM" id="SSF52743">
    <property type="entry name" value="Subtilisin-like"/>
    <property type="match status" value="1"/>
</dbReference>
<dbReference type="InterPro" id="IPR050131">
    <property type="entry name" value="Peptidase_S8_subtilisin-like"/>
</dbReference>
<evidence type="ECO:0000256" key="4">
    <source>
        <dbReference type="ARBA" id="ARBA00022825"/>
    </source>
</evidence>
<dbReference type="InterPro" id="IPR013783">
    <property type="entry name" value="Ig-like_fold"/>
</dbReference>
<evidence type="ECO:0000313" key="7">
    <source>
        <dbReference type="EMBL" id="MCY1719937.1"/>
    </source>
</evidence>
<sequence>MSNKIIFLLVIAWLVAVSSVFGQTTELQQEDCVEGLIRIKLKESQLKSVNLLTTLSTEVEGSELGVPGIDQVSREVGIQRLRRVFPFSPKHEAKHREYGLHLWVELEFDPTIDPRSVADKYTGLSELEYAKPVYKKVSIDQDKKAVPYNIEVVSKNTTVKSAQSQDSYIPFFNDPLLIDQWHYESDGSIVENTVDIDLFGAWEQTSGNSDIIVAVVDEGVDVEHEDLKENIWNNEAEINGIEGVDDDQNGYIDDYHGYNFVMDGALSIGDHGTHVAGTVGAVSNNGIGVSGVAGGDGNGNGVKMISCQVFDNRSRNGGNFAAAIVYGADNGAVISQNSWGYNTTNYYEPEVLDAIRYFVAEAGQYEGSPMKGGVLFFAAGNEGLEDALRYPAAFDEVVAVTAFGPEGYPAPYSNRGEWADIAAPGGDATNYGEKAGILSTLPNDQYGYMEGTSMACPHVSGVAALVLSKFGGEDFTADDLTRIILNSTKRFTFVHEGKYGTGILNAVNALADDNRIPPDAISDLHASEIFHSEIRLEWTVPADEDNGEPRYYYLAIGSSEITEKNFDEFGYFVLENELSAGDTFNINITGFQKQSNYWFAVKSADQFDNISKISNILHVKTSDLPHFMESTRLVDVSIDVNSETIKKVPINFSNIGDGIIYWNTSIENETYYQETAEELQTQIDEKKAEAAANESDFSSTRSYALPYQSLKSATTVPDELEHWRNDDTQFKYGLSYENASGYPDNLMGSGNTNAGLIFATRFDIPYDYKFNMTHLAVALFPTIKDKPIIIELKKGSKRVEEAETVYLQEYYPDTTNVLKYFLMPVYRPQKFEDNEILWVVLHFPKEMAYPLAVQFGGNPDFFNYFLMSKNNGLTFQNAYFAFSRMVVPMLAALSTGDDGSYVFMNPNNGEIASKQTTTQEVVIDATNLTNGKHLASLGILTNDIHKPVVNIEVKVNVSGQQAEVENKEVYSFKAYNQRENKLEFEITNKGLADLEIYNISAVVDGVEKNFTDSVVIGPSFKSFIPFKYTPDNTGLIQTRLILETNIGTIELPTEFTVTESPELEISTVIDTIELAYNEIRKVDVQLKNNSSSTALEYDLSHYSIINSTNGILPYTFHYEILTSQDVGGPEDNQWEDISAYSNKYGNTDIKEATMDLAMKFPFFNEMPEIIYANLRGQLFLYYDGLLGNDPEADVYGFSKGLFIPIRIKDHYLKIRELQQYSFGDHSVFTVSADIIDPGQSGSVSVGIIDYQIVLFRDGAIEFRYKNLDAITEEMDYYVAIQGLTRAQLLMFKDFGSPNKLYSGQVIRFEPDAGINMIVSANSTEGLINTETSKNIELTINPEMVNAYEGIYNNPFVVKTNTVNGYEYYPLIIKVTGTPEILSVDSALFNPVKLGFASNSFAKITNLGTSEVTINYVSFSQAEFSSQLSLPLSIGANSKVHIPLTFTPSATGELTGTMNITFDNGTQKSVVLVANAFEDPSYTISVPDNIVVDLLAGEHKTVPLSLENLPKNIDLHSTFANNWFSWINAEGQKRGESTNSVDVDSKFGYWWGKSGEERPFYKWEDITDSSEVLIIEQGEQYMLPLPFEFPFFGKMYDTIWISKNGYVAVVEPESDDYRLDFEKGDGFAGVIAPFWSENLVPSIEGDGVRLRTEDSRVLLQWNQFQAVESSISPGKLTFQLEMQADGSIYFHYKKVSGWQGVLNYGLESPDEEETVETTRSWILDWSILSDKSSLAFIPPLRNKISSGENKNFDLEISAERIYKSGTYRDTVVLYSNSDSQSKYIIPVQVNVTGKPELSAPDTLNWGDVIFTQDLTLNETIKLKNPGSDPLTITSIKGEGLDDLLLYDSNGDKIIKNSSGTLLNPITINPWDEFVLKLEIPVKTQNDVNGMIRFAGDSETTNIRILAKPVDSPVFTWTATDQVFNANSDDIQEYQFSIKNDGPGILTYDLLPTIIPEGGDIELPLIVDKIGNFNTGQLASVREVALDTKEPADGVFTPMIEMGDLAFATRLTAPRGGFFLTHVRAFEYLTAVNEYLRLMVYLGGEDPTAGEKLYEQKYVIDRAIDQQWINIPLEQGIQIPEGEDFYIIIVQPPSFRYFGFELANDLDIVPRNFTGLIRPEDTFYWIKNEPPSDTRVWKMRAVTAAGDGAWLSLDNLGGEVNSGESVEIKAMVDAKLAGAGEHIAKVLATSNDVNRSSDEFNIELRVNGAPDFEYFPNIYKDTLRVTETEETVLNYLFKDNEGESMTFETGQFEDGIELTSNQTSNNTAQLTVNTNYESEGFYKIPVFVTDAAGNVSADTVLLEVENKNRPPVFNTDFENIELNLSDPNPFTIDPAELFTDPDGDEIQTYAGNYNPEIVDMAFGTVYIGLYPIMEGTAVLIFAADDGKENGFVYSYVYVQVFDDPDAVKASPYGNGNNPEIKLSSEQTMNIYPNPVTNGRTNLVFRLENDSNTRIEIYNATGIKVESVDLGYLTSGEYQRELELGGYVSGIYICRLIKDDESFEACKFVIN</sequence>
<dbReference type="SUPFAM" id="SSF49265">
    <property type="entry name" value="Fibronectin type III"/>
    <property type="match status" value="1"/>
</dbReference>
<dbReference type="NCBIfam" id="TIGR04183">
    <property type="entry name" value="Por_Secre_tail"/>
    <property type="match status" value="1"/>
</dbReference>
<dbReference type="InterPro" id="IPR022398">
    <property type="entry name" value="Peptidase_S8_His-AS"/>
</dbReference>
<comment type="similarity">
    <text evidence="1 5">Belongs to the peptidase S8 family.</text>
</comment>
<dbReference type="PRINTS" id="PR00723">
    <property type="entry name" value="SUBTILISIN"/>
</dbReference>
<keyword evidence="4 5" id="KW-0720">Serine protease</keyword>
<comment type="caution">
    <text evidence="7">The sequence shown here is derived from an EMBL/GenBank/DDBJ whole genome shotgun (WGS) entry which is preliminary data.</text>
</comment>
<accession>A0A9X3J5I5</accession>